<evidence type="ECO:0000313" key="1">
    <source>
        <dbReference type="EMBL" id="KAK1931115.1"/>
    </source>
</evidence>
<comment type="caution">
    <text evidence="1">The sequence shown here is derived from an EMBL/GenBank/DDBJ whole genome shotgun (WGS) entry which is preliminary data.</text>
</comment>
<protein>
    <submittedName>
        <fullName evidence="1">Uncharacterized protein</fullName>
    </submittedName>
</protein>
<evidence type="ECO:0000313" key="2">
    <source>
        <dbReference type="Proteomes" id="UP001259832"/>
    </source>
</evidence>
<accession>A0AAD9LCA0</accession>
<name>A0AAD9LCA0_9STRA</name>
<dbReference type="Proteomes" id="UP001259832">
    <property type="component" value="Unassembled WGS sequence"/>
</dbReference>
<dbReference type="AlphaFoldDB" id="A0AAD9LCA0"/>
<organism evidence="1 2">
    <name type="scientific">Phytophthora citrophthora</name>
    <dbReference type="NCBI Taxonomy" id="4793"/>
    <lineage>
        <taxon>Eukaryota</taxon>
        <taxon>Sar</taxon>
        <taxon>Stramenopiles</taxon>
        <taxon>Oomycota</taxon>
        <taxon>Peronosporomycetes</taxon>
        <taxon>Peronosporales</taxon>
        <taxon>Peronosporaceae</taxon>
        <taxon>Phytophthora</taxon>
    </lineage>
</organism>
<sequence>MREQLRPLMQRVKEMHPSVTVNASVNGVSGDSFSKIDMFTISWDSEDMDPDMFWEIGRGQVLNRRHPL</sequence>
<dbReference type="EMBL" id="JASMQC010000035">
    <property type="protein sequence ID" value="KAK1931115.1"/>
    <property type="molecule type" value="Genomic_DNA"/>
</dbReference>
<reference evidence="1" key="1">
    <citation type="submission" date="2023-08" db="EMBL/GenBank/DDBJ databases">
        <title>Reference Genome Resource for the Citrus Pathogen Phytophthora citrophthora.</title>
        <authorList>
            <person name="Moller H."/>
            <person name="Coetzee B."/>
            <person name="Rose L.J."/>
            <person name="Van Niekerk J.M."/>
        </authorList>
    </citation>
    <scope>NUCLEOTIDE SEQUENCE</scope>
    <source>
        <strain evidence="1">STE-U-9442</strain>
    </source>
</reference>
<proteinExistence type="predicted"/>
<gene>
    <name evidence="1" type="ORF">P3T76_013304</name>
</gene>
<keyword evidence="2" id="KW-1185">Reference proteome</keyword>